<dbReference type="PANTHER" id="PTHR11941:SF54">
    <property type="entry name" value="ENOYL-COA HYDRATASE, MITOCHONDRIAL"/>
    <property type="match status" value="1"/>
</dbReference>
<comment type="caution">
    <text evidence="1">The sequence shown here is derived from an EMBL/GenBank/DDBJ whole genome shotgun (WGS) entry which is preliminary data.</text>
</comment>
<dbReference type="EMBL" id="BART01013420">
    <property type="protein sequence ID" value="GAG76912.1"/>
    <property type="molecule type" value="Genomic_DNA"/>
</dbReference>
<evidence type="ECO:0008006" key="2">
    <source>
        <dbReference type="Google" id="ProtNLM"/>
    </source>
</evidence>
<dbReference type="Gene3D" id="3.90.226.10">
    <property type="entry name" value="2-enoyl-CoA Hydratase, Chain A, domain 1"/>
    <property type="match status" value="1"/>
</dbReference>
<gene>
    <name evidence="1" type="ORF">S01H4_27448</name>
</gene>
<reference evidence="1" key="1">
    <citation type="journal article" date="2014" name="Front. Microbiol.">
        <title>High frequency of phylogenetically diverse reductive dehalogenase-homologous genes in deep subseafloor sedimentary metagenomes.</title>
        <authorList>
            <person name="Kawai M."/>
            <person name="Futagami T."/>
            <person name="Toyoda A."/>
            <person name="Takaki Y."/>
            <person name="Nishi S."/>
            <person name="Hori S."/>
            <person name="Arai W."/>
            <person name="Tsubouchi T."/>
            <person name="Morono Y."/>
            <person name="Uchiyama I."/>
            <person name="Ito T."/>
            <person name="Fujiyama A."/>
            <person name="Inagaki F."/>
            <person name="Takami H."/>
        </authorList>
    </citation>
    <scope>NUCLEOTIDE SEQUENCE</scope>
    <source>
        <strain evidence="1">Expedition CK06-06</strain>
    </source>
</reference>
<dbReference type="InterPro" id="IPR029045">
    <property type="entry name" value="ClpP/crotonase-like_dom_sf"/>
</dbReference>
<accession>X1B6J0</accession>
<sequence>RVIIFTGSGKLFCAGRDLTEPQPNTTFLGKLRALENGPRMIRKLFNMEQITIAAINGGAFGGGACIAAALDFRIGNEKCYAGFPESRLGMNLSWTALPIVVHLIGPTYAKEMVILGKNNDAQTLLKWGFLSEIVPKEKLIDRAIEIAKEYAAMPPIPAQMIKKSVNNISSALDNAIMRGPFSSALSFPRNVVLG</sequence>
<dbReference type="InterPro" id="IPR001753">
    <property type="entry name" value="Enoyl-CoA_hydra/iso"/>
</dbReference>
<organism evidence="1">
    <name type="scientific">marine sediment metagenome</name>
    <dbReference type="NCBI Taxonomy" id="412755"/>
    <lineage>
        <taxon>unclassified sequences</taxon>
        <taxon>metagenomes</taxon>
        <taxon>ecological metagenomes</taxon>
    </lineage>
</organism>
<evidence type="ECO:0000313" key="1">
    <source>
        <dbReference type="EMBL" id="GAG76912.1"/>
    </source>
</evidence>
<feature type="non-terminal residue" evidence="1">
    <location>
        <position position="1"/>
    </location>
</feature>
<proteinExistence type="predicted"/>
<name>X1B6J0_9ZZZZ</name>
<dbReference type="AlphaFoldDB" id="X1B6J0"/>
<dbReference type="GO" id="GO:0006635">
    <property type="term" value="P:fatty acid beta-oxidation"/>
    <property type="evidence" value="ECO:0007669"/>
    <property type="project" value="TreeGrafter"/>
</dbReference>
<dbReference type="GO" id="GO:0003824">
    <property type="term" value="F:catalytic activity"/>
    <property type="evidence" value="ECO:0007669"/>
    <property type="project" value="UniProtKB-ARBA"/>
</dbReference>
<dbReference type="PANTHER" id="PTHR11941">
    <property type="entry name" value="ENOYL-COA HYDRATASE-RELATED"/>
    <property type="match status" value="1"/>
</dbReference>
<dbReference type="Pfam" id="PF00378">
    <property type="entry name" value="ECH_1"/>
    <property type="match status" value="1"/>
</dbReference>
<protein>
    <recommendedName>
        <fullName evidence="2">Enoyl-CoA hydratase</fullName>
    </recommendedName>
</protein>
<dbReference type="SUPFAM" id="SSF52096">
    <property type="entry name" value="ClpP/crotonase"/>
    <property type="match status" value="1"/>
</dbReference>
<dbReference type="CDD" id="cd06558">
    <property type="entry name" value="crotonase-like"/>
    <property type="match status" value="1"/>
</dbReference>